<reference evidence="2 3" key="1">
    <citation type="submission" date="2016-11" db="EMBL/GenBank/DDBJ databases">
        <title>Genome sequencing of Zhihengliuella aestuarii B18 antagonistic to Plasmodiophora brassicae.</title>
        <authorList>
            <person name="Luo Y."/>
        </authorList>
    </citation>
    <scope>NUCLEOTIDE SEQUENCE [LARGE SCALE GENOMIC DNA]</scope>
    <source>
        <strain evidence="2 3">B18</strain>
    </source>
</reference>
<dbReference type="InterPro" id="IPR050765">
    <property type="entry name" value="Riboflavin_Biosynth_HTPR"/>
</dbReference>
<dbReference type="OrthoDB" id="3427770at2"/>
<dbReference type="InterPro" id="IPR002734">
    <property type="entry name" value="RibDG_C"/>
</dbReference>
<gene>
    <name evidence="2" type="ORF">BHE16_00950</name>
</gene>
<dbReference type="KEGG" id="nae:BHE16_00950"/>
<evidence type="ECO:0000313" key="2">
    <source>
        <dbReference type="EMBL" id="APF39824.1"/>
    </source>
</evidence>
<dbReference type="GO" id="GO:0009231">
    <property type="term" value="P:riboflavin biosynthetic process"/>
    <property type="evidence" value="ECO:0007669"/>
    <property type="project" value="InterPro"/>
</dbReference>
<dbReference type="AlphaFoldDB" id="A0A1L2ZKF0"/>
<evidence type="ECO:0000313" key="3">
    <source>
        <dbReference type="Proteomes" id="UP000183530"/>
    </source>
</evidence>
<feature type="domain" description="Bacterial bifunctional deaminase-reductase C-terminal" evidence="1">
    <location>
        <begin position="71"/>
        <end position="165"/>
    </location>
</feature>
<dbReference type="EMBL" id="CP018135">
    <property type="protein sequence ID" value="APF39824.1"/>
    <property type="molecule type" value="Genomic_DNA"/>
</dbReference>
<dbReference type="InterPro" id="IPR024072">
    <property type="entry name" value="DHFR-like_dom_sf"/>
</dbReference>
<dbReference type="RefSeq" id="WP_071893299.1">
    <property type="nucleotide sequence ID" value="NZ_CP018135.1"/>
</dbReference>
<protein>
    <submittedName>
        <fullName evidence="2">Deaminase</fullName>
    </submittedName>
</protein>
<dbReference type="Gene3D" id="3.40.430.10">
    <property type="entry name" value="Dihydrofolate Reductase, subunit A"/>
    <property type="match status" value="1"/>
</dbReference>
<evidence type="ECO:0000259" key="1">
    <source>
        <dbReference type="Pfam" id="PF01872"/>
    </source>
</evidence>
<name>A0A1L2ZKF0_9MICC</name>
<dbReference type="Proteomes" id="UP000183530">
    <property type="component" value="Chromosome"/>
</dbReference>
<dbReference type="STRING" id="556325.BHE16_00950"/>
<proteinExistence type="predicted"/>
<dbReference type="PANTHER" id="PTHR38011:SF11">
    <property type="entry name" value="2,5-DIAMINO-6-RIBOSYLAMINO-4(3H)-PYRIMIDINONE 5'-PHOSPHATE REDUCTASE"/>
    <property type="match status" value="1"/>
</dbReference>
<organism evidence="2 3">
    <name type="scientific">Neomicrococcus aestuarii</name>
    <dbReference type="NCBI Taxonomy" id="556325"/>
    <lineage>
        <taxon>Bacteria</taxon>
        <taxon>Bacillati</taxon>
        <taxon>Actinomycetota</taxon>
        <taxon>Actinomycetes</taxon>
        <taxon>Micrococcales</taxon>
        <taxon>Micrococcaceae</taxon>
        <taxon>Neomicrococcus</taxon>
    </lineage>
</organism>
<accession>A0A1L2ZKF0</accession>
<keyword evidence="3" id="KW-1185">Reference proteome</keyword>
<dbReference type="Pfam" id="PF01872">
    <property type="entry name" value="RibD_C"/>
    <property type="match status" value="1"/>
</dbReference>
<dbReference type="PANTHER" id="PTHR38011">
    <property type="entry name" value="DIHYDROFOLATE REDUCTASE FAMILY PROTEIN (AFU_ORTHOLOGUE AFUA_8G06820)"/>
    <property type="match status" value="1"/>
</dbReference>
<sequence>MTRFVYFVAASVDGYIADEADSMRWLEPFDEYDDGSTYDAFIASVGSIVMGADTYQWLLKNVKGNWPYTGIPTWVFAHRELPSFPGADVTFARGDIEEWVPELARDAAGKDVWVMGGGALAGQFVDAEKLDELRVFSIPVILGGGRPLFAMRSIGKLELTSLTQHKLGVVELQYSVSTTAHA</sequence>
<dbReference type="GO" id="GO:0008703">
    <property type="term" value="F:5-amino-6-(5-phosphoribosylamino)uracil reductase activity"/>
    <property type="evidence" value="ECO:0007669"/>
    <property type="project" value="InterPro"/>
</dbReference>
<dbReference type="SUPFAM" id="SSF53597">
    <property type="entry name" value="Dihydrofolate reductase-like"/>
    <property type="match status" value="1"/>
</dbReference>